<dbReference type="EC" id="2.6.1.9" evidence="11"/>
<keyword evidence="7 11" id="KW-0808">Transferase</keyword>
<dbReference type="NCBIfam" id="TIGR01141">
    <property type="entry name" value="hisC"/>
    <property type="match status" value="1"/>
</dbReference>
<dbReference type="InterPro" id="IPR015421">
    <property type="entry name" value="PyrdxlP-dep_Trfase_major"/>
</dbReference>
<dbReference type="CDD" id="cd00609">
    <property type="entry name" value="AAT_like"/>
    <property type="match status" value="1"/>
</dbReference>
<comment type="similarity">
    <text evidence="3 11">Belongs to the class-II pyridoxal-phosphate-dependent aminotransferase family. Histidinol-phosphate aminotransferase subfamily.</text>
</comment>
<dbReference type="STRING" id="1891926.Fuma_01606"/>
<dbReference type="InterPro" id="IPR015424">
    <property type="entry name" value="PyrdxlP-dep_Trfase"/>
</dbReference>
<feature type="domain" description="Aminotransferase class I/classII large" evidence="12">
    <location>
        <begin position="25"/>
        <end position="355"/>
    </location>
</feature>
<evidence type="ECO:0000256" key="6">
    <source>
        <dbReference type="ARBA" id="ARBA00022605"/>
    </source>
</evidence>
<dbReference type="InterPro" id="IPR015422">
    <property type="entry name" value="PyrdxlP-dep_Trfase_small"/>
</dbReference>
<evidence type="ECO:0000256" key="3">
    <source>
        <dbReference type="ARBA" id="ARBA00007970"/>
    </source>
</evidence>
<keyword evidence="14" id="KW-1185">Reference proteome</keyword>
<proteinExistence type="inferred from homology"/>
<dbReference type="GO" id="GO:0004400">
    <property type="term" value="F:histidinol-phosphate transaminase activity"/>
    <property type="evidence" value="ECO:0007669"/>
    <property type="project" value="UniProtKB-UniRule"/>
</dbReference>
<dbReference type="Gene3D" id="3.90.1150.10">
    <property type="entry name" value="Aspartate Aminotransferase, domain 1"/>
    <property type="match status" value="1"/>
</dbReference>
<dbReference type="RefSeq" id="WP_077023673.1">
    <property type="nucleotide sequence ID" value="NZ_CP017641.1"/>
</dbReference>
<dbReference type="Pfam" id="PF00155">
    <property type="entry name" value="Aminotran_1_2"/>
    <property type="match status" value="1"/>
</dbReference>
<dbReference type="GO" id="GO:0000105">
    <property type="term" value="P:L-histidine biosynthetic process"/>
    <property type="evidence" value="ECO:0007669"/>
    <property type="project" value="UniProtKB-UniRule"/>
</dbReference>
<dbReference type="PANTHER" id="PTHR42885:SF2">
    <property type="entry name" value="HISTIDINOL-PHOSPHATE AMINOTRANSFERASE"/>
    <property type="match status" value="1"/>
</dbReference>
<reference evidence="13 14" key="1">
    <citation type="journal article" date="2016" name="Front. Microbiol.">
        <title>Fuerstia marisgermanicae gen. nov., sp. nov., an Unusual Member of the Phylum Planctomycetes from the German Wadden Sea.</title>
        <authorList>
            <person name="Kohn T."/>
            <person name="Heuer A."/>
            <person name="Jogler M."/>
            <person name="Vollmers J."/>
            <person name="Boedeker C."/>
            <person name="Bunk B."/>
            <person name="Rast P."/>
            <person name="Borchert D."/>
            <person name="Glockner I."/>
            <person name="Freese H.M."/>
            <person name="Klenk H.P."/>
            <person name="Overmann J."/>
            <person name="Kaster A.K."/>
            <person name="Rohde M."/>
            <person name="Wiegand S."/>
            <person name="Jogler C."/>
        </authorList>
    </citation>
    <scope>NUCLEOTIDE SEQUENCE [LARGE SCALE GENOMIC DNA]</scope>
    <source>
        <strain evidence="13 14">NH11</strain>
    </source>
</reference>
<evidence type="ECO:0000313" key="13">
    <source>
        <dbReference type="EMBL" id="APZ92005.1"/>
    </source>
</evidence>
<evidence type="ECO:0000256" key="11">
    <source>
        <dbReference type="HAMAP-Rule" id="MF_01023"/>
    </source>
</evidence>
<comment type="catalytic activity">
    <reaction evidence="10 11">
        <text>L-histidinol phosphate + 2-oxoglutarate = 3-(imidazol-4-yl)-2-oxopropyl phosphate + L-glutamate</text>
        <dbReference type="Rhea" id="RHEA:23744"/>
        <dbReference type="ChEBI" id="CHEBI:16810"/>
        <dbReference type="ChEBI" id="CHEBI:29985"/>
        <dbReference type="ChEBI" id="CHEBI:57766"/>
        <dbReference type="ChEBI" id="CHEBI:57980"/>
        <dbReference type="EC" id="2.6.1.9"/>
    </reaction>
</comment>
<keyword evidence="6 11" id="KW-0028">Amino-acid biosynthesis</keyword>
<dbReference type="SUPFAM" id="SSF53383">
    <property type="entry name" value="PLP-dependent transferases"/>
    <property type="match status" value="1"/>
</dbReference>
<keyword evidence="8 11" id="KW-0663">Pyridoxal phosphate</keyword>
<sequence>MPLPFRTAIQQIGGYVPGEQPQATGWIKLNTNENPYPPSPKVVEAIQNAATGRLNVYPDPMARSFRKAAAALFDVDPDCILPANGSDENLTILMRSFCDAGDAIVYPYPSYVLYETLAKIQGCDVRRLHLNDQLNWDAGEATDLCRSAKLTFVPNPNSPTGNCWTPDELEQLLPDDGLLILDEAYGDFANTPHRGELLKQPRFHQRMVVTRTLSKSYSLAGLRFGFSIADEQLTQGMQKVKDSYNCDAIAIAAATAAIEDQDWMLENRGRILATRQRMAAELPKLGFVALPSQANFLWTTHSSGRHKDIYEGLKQQQILVRYMQFSGKSADAEGLEGLRITVGTDAEIDRLLQALETTISRL</sequence>
<comment type="subunit">
    <text evidence="4 11">Homodimer.</text>
</comment>
<evidence type="ECO:0000256" key="8">
    <source>
        <dbReference type="ARBA" id="ARBA00022898"/>
    </source>
</evidence>
<keyword evidence="9 11" id="KW-0368">Histidine biosynthesis</keyword>
<protein>
    <recommendedName>
        <fullName evidence="11">Histidinol-phosphate aminotransferase</fullName>
        <ecNumber evidence="11">2.6.1.9</ecNumber>
    </recommendedName>
    <alternativeName>
        <fullName evidence="11">Imidazole acetol-phosphate transaminase</fullName>
    </alternativeName>
</protein>
<dbReference type="Proteomes" id="UP000187735">
    <property type="component" value="Chromosome"/>
</dbReference>
<feature type="modified residue" description="N6-(pyridoxal phosphate)lysine" evidence="11">
    <location>
        <position position="215"/>
    </location>
</feature>
<evidence type="ECO:0000256" key="10">
    <source>
        <dbReference type="ARBA" id="ARBA00047481"/>
    </source>
</evidence>
<comment type="pathway">
    <text evidence="2 11">Amino-acid biosynthesis; L-histidine biosynthesis; L-histidine from 5-phospho-alpha-D-ribose 1-diphosphate: step 7/9.</text>
</comment>
<dbReference type="InterPro" id="IPR001917">
    <property type="entry name" value="Aminotrans_II_pyridoxalP_BS"/>
</dbReference>
<evidence type="ECO:0000259" key="12">
    <source>
        <dbReference type="Pfam" id="PF00155"/>
    </source>
</evidence>
<evidence type="ECO:0000256" key="4">
    <source>
        <dbReference type="ARBA" id="ARBA00011738"/>
    </source>
</evidence>
<dbReference type="EMBL" id="CP017641">
    <property type="protein sequence ID" value="APZ92005.1"/>
    <property type="molecule type" value="Genomic_DNA"/>
</dbReference>
<dbReference type="PANTHER" id="PTHR42885">
    <property type="entry name" value="HISTIDINOL-PHOSPHATE AMINOTRANSFERASE-RELATED"/>
    <property type="match status" value="1"/>
</dbReference>
<evidence type="ECO:0000256" key="9">
    <source>
        <dbReference type="ARBA" id="ARBA00023102"/>
    </source>
</evidence>
<name>A0A1P8WD49_9PLAN</name>
<evidence type="ECO:0000313" key="14">
    <source>
        <dbReference type="Proteomes" id="UP000187735"/>
    </source>
</evidence>
<dbReference type="HAMAP" id="MF_01023">
    <property type="entry name" value="HisC_aminotrans_2"/>
    <property type="match status" value="1"/>
</dbReference>
<evidence type="ECO:0000256" key="5">
    <source>
        <dbReference type="ARBA" id="ARBA00022576"/>
    </source>
</evidence>
<dbReference type="OrthoDB" id="9813612at2"/>
<evidence type="ECO:0000256" key="1">
    <source>
        <dbReference type="ARBA" id="ARBA00001933"/>
    </source>
</evidence>
<dbReference type="KEGG" id="fmr:Fuma_01606"/>
<dbReference type="InterPro" id="IPR005861">
    <property type="entry name" value="HisP_aminotrans"/>
</dbReference>
<evidence type="ECO:0000256" key="7">
    <source>
        <dbReference type="ARBA" id="ARBA00022679"/>
    </source>
</evidence>
<dbReference type="UniPathway" id="UPA00031">
    <property type="reaction ID" value="UER00012"/>
</dbReference>
<dbReference type="InterPro" id="IPR004839">
    <property type="entry name" value="Aminotransferase_I/II_large"/>
</dbReference>
<dbReference type="PROSITE" id="PS00599">
    <property type="entry name" value="AA_TRANSFER_CLASS_2"/>
    <property type="match status" value="1"/>
</dbReference>
<dbReference type="AlphaFoldDB" id="A0A1P8WD49"/>
<keyword evidence="5 11" id="KW-0032">Aminotransferase</keyword>
<comment type="cofactor">
    <cofactor evidence="1 11">
        <name>pyridoxal 5'-phosphate</name>
        <dbReference type="ChEBI" id="CHEBI:597326"/>
    </cofactor>
</comment>
<accession>A0A1P8WD49</accession>
<dbReference type="Gene3D" id="3.40.640.10">
    <property type="entry name" value="Type I PLP-dependent aspartate aminotransferase-like (Major domain)"/>
    <property type="match status" value="1"/>
</dbReference>
<gene>
    <name evidence="11 13" type="primary">hisC</name>
    <name evidence="13" type="ORF">Fuma_01606</name>
</gene>
<organism evidence="13 14">
    <name type="scientific">Fuerstiella marisgermanici</name>
    <dbReference type="NCBI Taxonomy" id="1891926"/>
    <lineage>
        <taxon>Bacteria</taxon>
        <taxon>Pseudomonadati</taxon>
        <taxon>Planctomycetota</taxon>
        <taxon>Planctomycetia</taxon>
        <taxon>Planctomycetales</taxon>
        <taxon>Planctomycetaceae</taxon>
        <taxon>Fuerstiella</taxon>
    </lineage>
</organism>
<dbReference type="GO" id="GO:0030170">
    <property type="term" value="F:pyridoxal phosphate binding"/>
    <property type="evidence" value="ECO:0007669"/>
    <property type="project" value="InterPro"/>
</dbReference>
<evidence type="ECO:0000256" key="2">
    <source>
        <dbReference type="ARBA" id="ARBA00005011"/>
    </source>
</evidence>